<dbReference type="PATRIC" id="fig|216942.3.peg.98"/>
<evidence type="ECO:0000256" key="5">
    <source>
        <dbReference type="ARBA" id="ARBA00022683"/>
    </source>
</evidence>
<dbReference type="NCBIfam" id="TIGR00830">
    <property type="entry name" value="PTBA"/>
    <property type="match status" value="1"/>
</dbReference>
<evidence type="ECO:0000256" key="2">
    <source>
        <dbReference type="ARBA" id="ARBA00022448"/>
    </source>
</evidence>
<dbReference type="PROSITE" id="PS00371">
    <property type="entry name" value="PTS_EIIA_TYPE_1_HIS"/>
    <property type="match status" value="1"/>
</dbReference>
<dbReference type="Pfam" id="PF00358">
    <property type="entry name" value="PTS_EIIA_1"/>
    <property type="match status" value="1"/>
</dbReference>
<evidence type="ECO:0000313" key="8">
    <source>
        <dbReference type="EMBL" id="AKX33766.1"/>
    </source>
</evidence>
<evidence type="ECO:0000256" key="3">
    <source>
        <dbReference type="ARBA" id="ARBA00022597"/>
    </source>
</evidence>
<dbReference type="GO" id="GO:0016301">
    <property type="term" value="F:kinase activity"/>
    <property type="evidence" value="ECO:0007669"/>
    <property type="project" value="UniProtKB-KW"/>
</dbReference>
<dbReference type="OrthoDB" id="92465at2"/>
<evidence type="ECO:0000313" key="9">
    <source>
        <dbReference type="Proteomes" id="UP000067476"/>
    </source>
</evidence>
<sequence>MGLFTKNKSLEVFSPVDGEIIDISKVEDEVFSEKMLGDGLAIIPSDDSFYSPIEGKLVTVFPSGHAYGILAKNGVEVLVHIGLDTVSLNGEGFDIKVKQNDSVQVGDLLAVVNIAEVSKKVPSMQTPIIFTTESMEGKKFEIQKTGKVKKGDLIAVVK</sequence>
<dbReference type="InterPro" id="IPR001127">
    <property type="entry name" value="PTS_EIIA_1_perm"/>
</dbReference>
<dbReference type="FunFam" id="2.70.70.10:FF:000001">
    <property type="entry name" value="PTS system glucose-specific IIA component"/>
    <property type="match status" value="1"/>
</dbReference>
<proteinExistence type="predicted"/>
<feature type="domain" description="PTS EIIA type-1" evidence="7">
    <location>
        <begin position="28"/>
        <end position="132"/>
    </location>
</feature>
<protein>
    <submittedName>
        <fullName evidence="8">PTS system, glucose-specific IIA component</fullName>
    </submittedName>
</protein>
<dbReference type="PANTHER" id="PTHR45008">
    <property type="entry name" value="PTS SYSTEM GLUCOSE-SPECIFIC EIIA COMPONENT"/>
    <property type="match status" value="1"/>
</dbReference>
<evidence type="ECO:0000256" key="4">
    <source>
        <dbReference type="ARBA" id="ARBA00022679"/>
    </source>
</evidence>
<dbReference type="Gene3D" id="2.70.70.10">
    <property type="entry name" value="Glucose Permease (Domain IIA)"/>
    <property type="match status" value="1"/>
</dbReference>
<dbReference type="STRING" id="216942.SLITO_v1c00980"/>
<dbReference type="EMBL" id="CP012357">
    <property type="protein sequence ID" value="AKX33766.1"/>
    <property type="molecule type" value="Genomic_DNA"/>
</dbReference>
<comment type="subcellular location">
    <subcellularLocation>
        <location evidence="1">Cytoplasm</location>
    </subcellularLocation>
</comment>
<dbReference type="GO" id="GO:0009401">
    <property type="term" value="P:phosphoenolpyruvate-dependent sugar phosphotransferase system"/>
    <property type="evidence" value="ECO:0007669"/>
    <property type="project" value="UniProtKB-KW"/>
</dbReference>
<dbReference type="AlphaFoldDB" id="A0A0K1W0R5"/>
<evidence type="ECO:0000256" key="1">
    <source>
        <dbReference type="ARBA" id="ARBA00004496"/>
    </source>
</evidence>
<keyword evidence="5" id="KW-0598">Phosphotransferase system</keyword>
<keyword evidence="9" id="KW-1185">Reference proteome</keyword>
<dbReference type="SUPFAM" id="SSF51261">
    <property type="entry name" value="Duplicated hybrid motif"/>
    <property type="match status" value="1"/>
</dbReference>
<dbReference type="InterPro" id="IPR011055">
    <property type="entry name" value="Dup_hybrid_motif"/>
</dbReference>
<gene>
    <name evidence="8" type="primary">crr</name>
    <name evidence="8" type="ORF">SLITO_v1c00980</name>
</gene>
<name>A0A0K1W0R5_9MOLU</name>
<dbReference type="PROSITE" id="PS51093">
    <property type="entry name" value="PTS_EIIA_TYPE_1"/>
    <property type="match status" value="1"/>
</dbReference>
<dbReference type="GO" id="GO:0005737">
    <property type="term" value="C:cytoplasm"/>
    <property type="evidence" value="ECO:0007669"/>
    <property type="project" value="UniProtKB-SubCell"/>
</dbReference>
<keyword evidence="6" id="KW-0418">Kinase</keyword>
<keyword evidence="2" id="KW-0813">Transport</keyword>
<dbReference type="PANTHER" id="PTHR45008:SF1">
    <property type="entry name" value="PTS SYSTEM GLUCOSE-SPECIFIC EIIA COMPONENT"/>
    <property type="match status" value="1"/>
</dbReference>
<organism evidence="8 9">
    <name type="scientific">Spiroplasma litorale</name>
    <dbReference type="NCBI Taxonomy" id="216942"/>
    <lineage>
        <taxon>Bacteria</taxon>
        <taxon>Bacillati</taxon>
        <taxon>Mycoplasmatota</taxon>
        <taxon>Mollicutes</taxon>
        <taxon>Entomoplasmatales</taxon>
        <taxon>Spiroplasmataceae</taxon>
        <taxon>Spiroplasma</taxon>
    </lineage>
</organism>
<reference evidence="8 9" key="1">
    <citation type="journal article" date="2015" name="Genome Announc.">
        <title>Complete Genome Sequence of Spiroplasma litorale TN-1T (DSM 21781), a Bacterium Isolated from a Green-Eyed Horsefly (Tabanus nigrovittatus).</title>
        <authorList>
            <person name="Lo W.S."/>
            <person name="Lai Y.C."/>
            <person name="Lien Y.W."/>
            <person name="Wang T.H."/>
            <person name="Kuo C.H."/>
        </authorList>
    </citation>
    <scope>NUCLEOTIDE SEQUENCE [LARGE SCALE GENOMIC DNA]</scope>
    <source>
        <strain evidence="8 9">TN-1</strain>
    </source>
</reference>
<dbReference type="KEGG" id="sll:SLITO_v1c00980"/>
<dbReference type="RefSeq" id="WP_075057864.1">
    <property type="nucleotide sequence ID" value="NZ_CP012357.1"/>
</dbReference>
<keyword evidence="4" id="KW-0808">Transferase</keyword>
<evidence type="ECO:0000259" key="7">
    <source>
        <dbReference type="PROSITE" id="PS51093"/>
    </source>
</evidence>
<evidence type="ECO:0000256" key="6">
    <source>
        <dbReference type="ARBA" id="ARBA00022777"/>
    </source>
</evidence>
<dbReference type="InterPro" id="IPR050890">
    <property type="entry name" value="PTS_EIIA_component"/>
</dbReference>
<accession>A0A0K1W0R5</accession>
<dbReference type="Proteomes" id="UP000067476">
    <property type="component" value="Chromosome"/>
</dbReference>
<keyword evidence="3" id="KW-0762">Sugar transport</keyword>